<protein>
    <submittedName>
        <fullName evidence="2">Putative membrane protein</fullName>
    </submittedName>
</protein>
<organism evidence="2 3">
    <name type="scientific">Pseudarcicella hirudinis</name>
    <dbReference type="NCBI Taxonomy" id="1079859"/>
    <lineage>
        <taxon>Bacteria</taxon>
        <taxon>Pseudomonadati</taxon>
        <taxon>Bacteroidota</taxon>
        <taxon>Cytophagia</taxon>
        <taxon>Cytophagales</taxon>
        <taxon>Flectobacillaceae</taxon>
        <taxon>Pseudarcicella</taxon>
    </lineage>
</organism>
<sequence>MINFIIRYLLIAVAIMVLAKYIQGIAVDSFTTSLLVALAMGFLNTFIKPVLKLLSFPITILTLGLFLLVINVVLVYVVSYFVQGFTVHGFIPPLLFSFGISLVSTILGWFFD</sequence>
<keyword evidence="1" id="KW-1133">Transmembrane helix</keyword>
<evidence type="ECO:0000313" key="2">
    <source>
        <dbReference type="EMBL" id="SFQ32238.1"/>
    </source>
</evidence>
<dbReference type="InterPro" id="IPR007165">
    <property type="entry name" value="Phage_holin_4_2"/>
</dbReference>
<dbReference type="RefSeq" id="WP_310586964.1">
    <property type="nucleotide sequence ID" value="NZ_FOXH01000015.1"/>
</dbReference>
<feature type="transmembrane region" description="Helical" evidence="1">
    <location>
        <begin position="90"/>
        <end position="111"/>
    </location>
</feature>
<dbReference type="STRING" id="1079859.SAMN04515674_11521"/>
<keyword evidence="1" id="KW-0812">Transmembrane</keyword>
<dbReference type="Proteomes" id="UP000199306">
    <property type="component" value="Unassembled WGS sequence"/>
</dbReference>
<name>A0A1I5XJW2_9BACT</name>
<evidence type="ECO:0000256" key="1">
    <source>
        <dbReference type="SAM" id="Phobius"/>
    </source>
</evidence>
<feature type="transmembrane region" description="Helical" evidence="1">
    <location>
        <begin position="5"/>
        <end position="23"/>
    </location>
</feature>
<accession>A0A1I5XJW2</accession>
<dbReference type="AlphaFoldDB" id="A0A1I5XJW2"/>
<keyword evidence="1" id="KW-0472">Membrane</keyword>
<dbReference type="Pfam" id="PF04020">
    <property type="entry name" value="Phage_holin_4_2"/>
    <property type="match status" value="1"/>
</dbReference>
<dbReference type="PANTHER" id="PTHR37309:SF1">
    <property type="entry name" value="SLR0284 PROTEIN"/>
    <property type="match status" value="1"/>
</dbReference>
<evidence type="ECO:0000313" key="3">
    <source>
        <dbReference type="Proteomes" id="UP000199306"/>
    </source>
</evidence>
<dbReference type="EMBL" id="FOXH01000015">
    <property type="protein sequence ID" value="SFQ32238.1"/>
    <property type="molecule type" value="Genomic_DNA"/>
</dbReference>
<proteinExistence type="predicted"/>
<keyword evidence="3" id="KW-1185">Reference proteome</keyword>
<feature type="transmembrane region" description="Helical" evidence="1">
    <location>
        <begin position="54"/>
        <end position="78"/>
    </location>
</feature>
<gene>
    <name evidence="2" type="ORF">SAMN04515674_11521</name>
</gene>
<dbReference type="PANTHER" id="PTHR37309">
    <property type="entry name" value="SLR0284 PROTEIN"/>
    <property type="match status" value="1"/>
</dbReference>
<reference evidence="2 3" key="1">
    <citation type="submission" date="2016-10" db="EMBL/GenBank/DDBJ databases">
        <authorList>
            <person name="de Groot N.N."/>
        </authorList>
    </citation>
    <scope>NUCLEOTIDE SEQUENCE [LARGE SCALE GENOMIC DNA]</scope>
    <source>
        <strain evidence="3">E92,LMG 26720,CCM 7988</strain>
    </source>
</reference>